<protein>
    <submittedName>
        <fullName evidence="2">PadR family transcriptional regulator</fullName>
    </submittedName>
</protein>
<dbReference type="Pfam" id="PF03551">
    <property type="entry name" value="PadR"/>
    <property type="match status" value="1"/>
</dbReference>
<gene>
    <name evidence="2" type="ORF">CBP76_07880</name>
</gene>
<keyword evidence="3" id="KW-1185">Reference proteome</keyword>
<reference evidence="2 3" key="1">
    <citation type="submission" date="2017-05" db="EMBL/GenBank/DDBJ databases">
        <title>Lactobacillus nurukis nov., sp. nov., isolated from nuruk.</title>
        <authorList>
            <person name="Kim S.-J."/>
        </authorList>
    </citation>
    <scope>NUCLEOTIDE SEQUENCE [LARGE SCALE GENOMIC DNA]</scope>
    <source>
        <strain evidence="2 3">SYF10-1a</strain>
    </source>
</reference>
<dbReference type="InterPro" id="IPR052509">
    <property type="entry name" value="Metal_resp_DNA-bind_regulator"/>
</dbReference>
<comment type="caution">
    <text evidence="2">The sequence shown here is derived from an EMBL/GenBank/DDBJ whole genome shotgun (WGS) entry which is preliminary data.</text>
</comment>
<name>A0A2N7ATP3_9LACO</name>
<sequence>MKQTQLIKGVLEGCVLGIIIQKEVYGYELIDALKKNGFESIVGGTLYPLLVKLEKNGDLQSIVKSSPNGPNRKYYSITAQGVSSLQEFKLQWANLSSNVNQIMKKVDTFE</sequence>
<dbReference type="InterPro" id="IPR005149">
    <property type="entry name" value="Tscrpt_reg_PadR_N"/>
</dbReference>
<evidence type="ECO:0000259" key="1">
    <source>
        <dbReference type="Pfam" id="PF03551"/>
    </source>
</evidence>
<dbReference type="AlphaFoldDB" id="A0A2N7ATP3"/>
<dbReference type="InterPro" id="IPR036390">
    <property type="entry name" value="WH_DNA-bd_sf"/>
</dbReference>
<dbReference type="Proteomes" id="UP000235649">
    <property type="component" value="Unassembled WGS sequence"/>
</dbReference>
<dbReference type="RefSeq" id="WP_102196357.1">
    <property type="nucleotide sequence ID" value="NZ_NIPR01000025.1"/>
</dbReference>
<dbReference type="EMBL" id="NIPR01000025">
    <property type="protein sequence ID" value="PMD69825.1"/>
    <property type="molecule type" value="Genomic_DNA"/>
</dbReference>
<dbReference type="Gene3D" id="1.10.10.10">
    <property type="entry name" value="Winged helix-like DNA-binding domain superfamily/Winged helix DNA-binding domain"/>
    <property type="match status" value="1"/>
</dbReference>
<evidence type="ECO:0000313" key="3">
    <source>
        <dbReference type="Proteomes" id="UP000235649"/>
    </source>
</evidence>
<dbReference type="PANTHER" id="PTHR33169:SF14">
    <property type="entry name" value="TRANSCRIPTIONAL REGULATOR RV3488"/>
    <property type="match status" value="1"/>
</dbReference>
<dbReference type="OrthoDB" id="9791785at2"/>
<accession>A0A2N7ATP3</accession>
<feature type="domain" description="Transcription regulator PadR N-terminal" evidence="1">
    <location>
        <begin position="15"/>
        <end position="86"/>
    </location>
</feature>
<dbReference type="InterPro" id="IPR036388">
    <property type="entry name" value="WH-like_DNA-bd_sf"/>
</dbReference>
<organism evidence="2 3">
    <name type="scientific">Companilactobacillus nuruki</name>
    <dbReference type="NCBI Taxonomy" id="1993540"/>
    <lineage>
        <taxon>Bacteria</taxon>
        <taxon>Bacillati</taxon>
        <taxon>Bacillota</taxon>
        <taxon>Bacilli</taxon>
        <taxon>Lactobacillales</taxon>
        <taxon>Lactobacillaceae</taxon>
        <taxon>Companilactobacillus</taxon>
    </lineage>
</organism>
<evidence type="ECO:0000313" key="2">
    <source>
        <dbReference type="EMBL" id="PMD69825.1"/>
    </source>
</evidence>
<dbReference type="SUPFAM" id="SSF46785">
    <property type="entry name" value="Winged helix' DNA-binding domain"/>
    <property type="match status" value="1"/>
</dbReference>
<proteinExistence type="predicted"/>
<dbReference type="PANTHER" id="PTHR33169">
    <property type="entry name" value="PADR-FAMILY TRANSCRIPTIONAL REGULATOR"/>
    <property type="match status" value="1"/>
</dbReference>